<reference evidence="1" key="2">
    <citation type="journal article" date="2023" name="IMA Fungus">
        <title>Comparative genomic study of the Penicillium genus elucidates a diverse pangenome and 15 lateral gene transfer events.</title>
        <authorList>
            <person name="Petersen C."/>
            <person name="Sorensen T."/>
            <person name="Nielsen M.R."/>
            <person name="Sondergaard T.E."/>
            <person name="Sorensen J.L."/>
            <person name="Fitzpatrick D.A."/>
            <person name="Frisvad J.C."/>
            <person name="Nielsen K.L."/>
        </authorList>
    </citation>
    <scope>NUCLEOTIDE SEQUENCE</scope>
    <source>
        <strain evidence="1">IBT 21472</strain>
    </source>
</reference>
<dbReference type="EMBL" id="JAPZBO010000007">
    <property type="protein sequence ID" value="KAJ5311276.1"/>
    <property type="molecule type" value="Genomic_DNA"/>
</dbReference>
<reference evidence="1" key="1">
    <citation type="submission" date="2022-12" db="EMBL/GenBank/DDBJ databases">
        <authorList>
            <person name="Petersen C."/>
        </authorList>
    </citation>
    <scope>NUCLEOTIDE SEQUENCE</scope>
    <source>
        <strain evidence="1">IBT 21472</strain>
    </source>
</reference>
<gene>
    <name evidence="1" type="ORF">N7476_007136</name>
</gene>
<proteinExistence type="predicted"/>
<dbReference type="Proteomes" id="UP001147746">
    <property type="component" value="Unassembled WGS sequence"/>
</dbReference>
<dbReference type="SUPFAM" id="SSF55729">
    <property type="entry name" value="Acyl-CoA N-acyltransferases (Nat)"/>
    <property type="match status" value="1"/>
</dbReference>
<dbReference type="InterPro" id="IPR016181">
    <property type="entry name" value="Acyl_CoA_acyltransferase"/>
</dbReference>
<evidence type="ECO:0000313" key="2">
    <source>
        <dbReference type="Proteomes" id="UP001147746"/>
    </source>
</evidence>
<dbReference type="PROSITE" id="PS51186">
    <property type="entry name" value="GNAT"/>
    <property type="match status" value="1"/>
</dbReference>
<organism evidence="1 2">
    <name type="scientific">Penicillium atrosanguineum</name>
    <dbReference type="NCBI Taxonomy" id="1132637"/>
    <lineage>
        <taxon>Eukaryota</taxon>
        <taxon>Fungi</taxon>
        <taxon>Dikarya</taxon>
        <taxon>Ascomycota</taxon>
        <taxon>Pezizomycotina</taxon>
        <taxon>Eurotiomycetes</taxon>
        <taxon>Eurotiomycetidae</taxon>
        <taxon>Eurotiales</taxon>
        <taxon>Aspergillaceae</taxon>
        <taxon>Penicillium</taxon>
    </lineage>
</organism>
<sequence>MALHFLYQGFALLRTLIGPSSMTVKSPGQEVLRTSRLELVPLGPEHLDLTIQLDMDPKVMKHVAFGVPFTRDQALQVHQWLLEQGTHVPGFGTWVGFAGGEFVGWWILAPSPLAKSPETFSTEKADFGFRLSPNFWGQGYAKEGGREVIRHAFQDLGLLEASGDTMTVNVGSRATMKSCGFKYTETFFNTYPTPPPGIEEGEMRYIIRKEDWVSLNSGAQ</sequence>
<dbReference type="InterPro" id="IPR051531">
    <property type="entry name" value="N-acetyltransferase"/>
</dbReference>
<accession>A0A9W9HFP9</accession>
<dbReference type="PANTHER" id="PTHR43792">
    <property type="entry name" value="GNAT FAMILY, PUTATIVE (AFU_ORTHOLOGUE AFUA_3G00765)-RELATED-RELATED"/>
    <property type="match status" value="1"/>
</dbReference>
<name>A0A9W9HFP9_9EURO</name>
<dbReference type="Gene3D" id="3.40.630.30">
    <property type="match status" value="1"/>
</dbReference>
<keyword evidence="2" id="KW-1185">Reference proteome</keyword>
<dbReference type="Pfam" id="PF13302">
    <property type="entry name" value="Acetyltransf_3"/>
    <property type="match status" value="1"/>
</dbReference>
<dbReference type="AlphaFoldDB" id="A0A9W9HFP9"/>
<dbReference type="PANTHER" id="PTHR43792:SF16">
    <property type="entry name" value="N-ACETYLTRANSFERASE DOMAIN-CONTAINING PROTEIN"/>
    <property type="match status" value="1"/>
</dbReference>
<dbReference type="InterPro" id="IPR000182">
    <property type="entry name" value="GNAT_dom"/>
</dbReference>
<evidence type="ECO:0000313" key="1">
    <source>
        <dbReference type="EMBL" id="KAJ5311276.1"/>
    </source>
</evidence>
<comment type="caution">
    <text evidence="1">The sequence shown here is derived from an EMBL/GenBank/DDBJ whole genome shotgun (WGS) entry which is preliminary data.</text>
</comment>
<protein>
    <submittedName>
        <fullName evidence="1">Uncharacterized protein</fullName>
    </submittedName>
</protein>
<dbReference type="GO" id="GO:0016747">
    <property type="term" value="F:acyltransferase activity, transferring groups other than amino-acyl groups"/>
    <property type="evidence" value="ECO:0007669"/>
    <property type="project" value="InterPro"/>
</dbReference>